<dbReference type="RefSeq" id="WP_111347158.1">
    <property type="nucleotide sequence ID" value="NZ_QHHQ01000003.1"/>
</dbReference>
<protein>
    <recommendedName>
        <fullName evidence="11">Probable nicotinate-nucleotide adenylyltransferase</fullName>
        <ecNumber evidence="11">2.7.7.18</ecNumber>
    </recommendedName>
    <alternativeName>
        <fullName evidence="11">Deamido-NAD(+) diphosphorylase</fullName>
    </alternativeName>
    <alternativeName>
        <fullName evidence="11">Deamido-NAD(+) pyrophosphorylase</fullName>
    </alternativeName>
    <alternativeName>
        <fullName evidence="11">Nicotinate mononucleotide adenylyltransferase</fullName>
        <shortName evidence="11">NaMN adenylyltransferase</shortName>
    </alternativeName>
</protein>
<dbReference type="InterPro" id="IPR014729">
    <property type="entry name" value="Rossmann-like_a/b/a_fold"/>
</dbReference>
<evidence type="ECO:0000256" key="1">
    <source>
        <dbReference type="ARBA" id="ARBA00002324"/>
    </source>
</evidence>
<dbReference type="CDD" id="cd02165">
    <property type="entry name" value="NMNAT"/>
    <property type="match status" value="1"/>
</dbReference>
<comment type="caution">
    <text evidence="13">The sequence shown here is derived from an EMBL/GenBank/DDBJ whole genome shotgun (WGS) entry which is preliminary data.</text>
</comment>
<keyword evidence="5 11" id="KW-0808">Transferase</keyword>
<sequence>MSVAPFYLRPPRVGFAQRIALFGGSFNPPHGGHRAVADAALRRLGVDRVWWMVTPGNPLKSTKELLPLAERIRLTEAIADHPRMTVTAFEAAAGIRYSADAILYLKRRFPAVRFIWLMGADNLATLHRWQEWKLIMRSVPVAVVDRPGASLAAISSTAARAFASARRPESQAGALARATPPAWVFLHAPLNSASSTALRALGR</sequence>
<keyword evidence="7 11" id="KW-0547">Nucleotide-binding</keyword>
<proteinExistence type="inferred from homology"/>
<keyword evidence="8 11" id="KW-0067">ATP-binding</keyword>
<dbReference type="PANTHER" id="PTHR39321">
    <property type="entry name" value="NICOTINATE-NUCLEOTIDE ADENYLYLTRANSFERASE-RELATED"/>
    <property type="match status" value="1"/>
</dbReference>
<dbReference type="OrthoDB" id="5295945at2"/>
<comment type="catalytic activity">
    <reaction evidence="10 11">
        <text>nicotinate beta-D-ribonucleotide + ATP + H(+) = deamido-NAD(+) + diphosphate</text>
        <dbReference type="Rhea" id="RHEA:22860"/>
        <dbReference type="ChEBI" id="CHEBI:15378"/>
        <dbReference type="ChEBI" id="CHEBI:30616"/>
        <dbReference type="ChEBI" id="CHEBI:33019"/>
        <dbReference type="ChEBI" id="CHEBI:57502"/>
        <dbReference type="ChEBI" id="CHEBI:58437"/>
        <dbReference type="EC" id="2.7.7.18"/>
    </reaction>
</comment>
<dbReference type="InterPro" id="IPR005248">
    <property type="entry name" value="NadD/NMNAT"/>
</dbReference>
<keyword evidence="9 11" id="KW-0520">NAD</keyword>
<gene>
    <name evidence="11" type="primary">nadD</name>
    <name evidence="13" type="ORF">DLJ53_16125</name>
</gene>
<dbReference type="EMBL" id="QHHQ01000003">
    <property type="protein sequence ID" value="RAI00770.1"/>
    <property type="molecule type" value="Genomic_DNA"/>
</dbReference>
<evidence type="ECO:0000256" key="11">
    <source>
        <dbReference type="HAMAP-Rule" id="MF_00244"/>
    </source>
</evidence>
<dbReference type="SUPFAM" id="SSF52374">
    <property type="entry name" value="Nucleotidylyl transferase"/>
    <property type="match status" value="1"/>
</dbReference>
<evidence type="ECO:0000256" key="3">
    <source>
        <dbReference type="ARBA" id="ARBA00009014"/>
    </source>
</evidence>
<evidence type="ECO:0000256" key="8">
    <source>
        <dbReference type="ARBA" id="ARBA00022840"/>
    </source>
</evidence>
<dbReference type="HAMAP" id="MF_00244">
    <property type="entry name" value="NaMN_adenylyltr"/>
    <property type="match status" value="1"/>
</dbReference>
<dbReference type="NCBIfam" id="TIGR00482">
    <property type="entry name" value="nicotinate (nicotinamide) nucleotide adenylyltransferase"/>
    <property type="match status" value="1"/>
</dbReference>
<comment type="pathway">
    <text evidence="2 11">Cofactor biosynthesis; NAD(+) biosynthesis; deamido-NAD(+) from nicotinate D-ribonucleotide: step 1/1.</text>
</comment>
<keyword evidence="14" id="KW-1185">Reference proteome</keyword>
<keyword evidence="4 11" id="KW-0662">Pyridine nucleotide biosynthesis</keyword>
<dbReference type="GO" id="GO:0005524">
    <property type="term" value="F:ATP binding"/>
    <property type="evidence" value="ECO:0007669"/>
    <property type="project" value="UniProtKB-KW"/>
</dbReference>
<reference evidence="13 14" key="1">
    <citation type="submission" date="2018-05" db="EMBL/GenBank/DDBJ databases">
        <title>Acuticoccus sediminis sp. nov., isolated from deep-sea sediment of Indian Ocean.</title>
        <authorList>
            <person name="Liu X."/>
            <person name="Lai Q."/>
            <person name="Du Y."/>
            <person name="Sun F."/>
            <person name="Zhang X."/>
            <person name="Wang S."/>
            <person name="Shao Z."/>
        </authorList>
    </citation>
    <scope>NUCLEOTIDE SEQUENCE [LARGE SCALE GENOMIC DNA]</scope>
    <source>
        <strain evidence="13 14">PTG4-2</strain>
    </source>
</reference>
<keyword evidence="6 11" id="KW-0548">Nucleotidyltransferase</keyword>
<dbReference type="Pfam" id="PF01467">
    <property type="entry name" value="CTP_transf_like"/>
    <property type="match status" value="1"/>
</dbReference>
<comment type="function">
    <text evidence="1 11">Catalyzes the reversible adenylation of nicotinate mononucleotide (NaMN) to nicotinic acid adenine dinucleotide (NaAD).</text>
</comment>
<organism evidence="13 14">
    <name type="scientific">Acuticoccus sediminis</name>
    <dbReference type="NCBI Taxonomy" id="2184697"/>
    <lineage>
        <taxon>Bacteria</taxon>
        <taxon>Pseudomonadati</taxon>
        <taxon>Pseudomonadota</taxon>
        <taxon>Alphaproteobacteria</taxon>
        <taxon>Hyphomicrobiales</taxon>
        <taxon>Amorphaceae</taxon>
        <taxon>Acuticoccus</taxon>
    </lineage>
</organism>
<evidence type="ECO:0000256" key="10">
    <source>
        <dbReference type="ARBA" id="ARBA00048721"/>
    </source>
</evidence>
<evidence type="ECO:0000256" key="9">
    <source>
        <dbReference type="ARBA" id="ARBA00023027"/>
    </source>
</evidence>
<accession>A0A8B2NR31</accession>
<dbReference type="AlphaFoldDB" id="A0A8B2NR31"/>
<evidence type="ECO:0000256" key="2">
    <source>
        <dbReference type="ARBA" id="ARBA00005019"/>
    </source>
</evidence>
<feature type="domain" description="Cytidyltransferase-like" evidence="12">
    <location>
        <begin position="21"/>
        <end position="199"/>
    </location>
</feature>
<dbReference type="NCBIfam" id="NF000843">
    <property type="entry name" value="PRK00071.2-2"/>
    <property type="match status" value="1"/>
</dbReference>
<comment type="similarity">
    <text evidence="3 11">Belongs to the NadD family.</text>
</comment>
<dbReference type="InterPro" id="IPR004821">
    <property type="entry name" value="Cyt_trans-like"/>
</dbReference>
<evidence type="ECO:0000313" key="14">
    <source>
        <dbReference type="Proteomes" id="UP000249590"/>
    </source>
</evidence>
<evidence type="ECO:0000256" key="6">
    <source>
        <dbReference type="ARBA" id="ARBA00022695"/>
    </source>
</evidence>
<dbReference type="Gene3D" id="3.40.50.620">
    <property type="entry name" value="HUPs"/>
    <property type="match status" value="1"/>
</dbReference>
<dbReference type="NCBIfam" id="NF000845">
    <property type="entry name" value="PRK00071.2-4"/>
    <property type="match status" value="1"/>
</dbReference>
<evidence type="ECO:0000256" key="4">
    <source>
        <dbReference type="ARBA" id="ARBA00022642"/>
    </source>
</evidence>
<dbReference type="EC" id="2.7.7.18" evidence="11"/>
<evidence type="ECO:0000259" key="12">
    <source>
        <dbReference type="Pfam" id="PF01467"/>
    </source>
</evidence>
<dbReference type="PANTHER" id="PTHR39321:SF3">
    <property type="entry name" value="PHOSPHOPANTETHEINE ADENYLYLTRANSFERASE"/>
    <property type="match status" value="1"/>
</dbReference>
<dbReference type="UniPathway" id="UPA00253">
    <property type="reaction ID" value="UER00332"/>
</dbReference>
<dbReference type="GO" id="GO:0004515">
    <property type="term" value="F:nicotinate-nucleotide adenylyltransferase activity"/>
    <property type="evidence" value="ECO:0007669"/>
    <property type="project" value="UniProtKB-UniRule"/>
</dbReference>
<evidence type="ECO:0000256" key="5">
    <source>
        <dbReference type="ARBA" id="ARBA00022679"/>
    </source>
</evidence>
<name>A0A8B2NR31_9HYPH</name>
<dbReference type="GO" id="GO:0009435">
    <property type="term" value="P:NAD+ biosynthetic process"/>
    <property type="evidence" value="ECO:0007669"/>
    <property type="project" value="UniProtKB-UniRule"/>
</dbReference>
<evidence type="ECO:0000313" key="13">
    <source>
        <dbReference type="EMBL" id="RAI00770.1"/>
    </source>
</evidence>
<dbReference type="Proteomes" id="UP000249590">
    <property type="component" value="Unassembled WGS sequence"/>
</dbReference>
<evidence type="ECO:0000256" key="7">
    <source>
        <dbReference type="ARBA" id="ARBA00022741"/>
    </source>
</evidence>